<reference evidence="2 3" key="1">
    <citation type="journal article" date="2014" name="FEMS Microbiol. Lett.">
        <title>Draft genome sequences of three Holospora species (Holospora obtusa, Holospora undulata, and Holospora elegans), endonuclear symbiotic bacteria of the ciliate Paramecium caudatum.</title>
        <authorList>
            <person name="Dohra H."/>
            <person name="Tanaka K."/>
            <person name="Suzuki T."/>
            <person name="Fujishima M."/>
            <person name="Suzuki H."/>
        </authorList>
    </citation>
    <scope>NUCLEOTIDE SEQUENCE [LARGE SCALE GENOMIC DNA]</scope>
    <source>
        <strain evidence="2 3">E1</strain>
    </source>
</reference>
<evidence type="ECO:0000256" key="1">
    <source>
        <dbReference type="SAM" id="MobiDB-lite"/>
    </source>
</evidence>
<protein>
    <submittedName>
        <fullName evidence="2">Uncharacterized protein</fullName>
    </submittedName>
</protein>
<keyword evidence="3" id="KW-1185">Reference proteome</keyword>
<feature type="region of interest" description="Disordered" evidence="1">
    <location>
        <begin position="1"/>
        <end position="29"/>
    </location>
</feature>
<dbReference type="AlphaFoldDB" id="A0A023E0T0"/>
<organism evidence="2 3">
    <name type="scientific">Holospora elegans E1</name>
    <dbReference type="NCBI Taxonomy" id="1427503"/>
    <lineage>
        <taxon>Bacteria</taxon>
        <taxon>Pseudomonadati</taxon>
        <taxon>Pseudomonadota</taxon>
        <taxon>Alphaproteobacteria</taxon>
        <taxon>Holosporales</taxon>
        <taxon>Holosporaceae</taxon>
        <taxon>Holospora</taxon>
    </lineage>
</organism>
<proteinExistence type="predicted"/>
<dbReference type="EMBL" id="BAUP01000124">
    <property type="protein sequence ID" value="GAJ46677.1"/>
    <property type="molecule type" value="Genomic_DNA"/>
</dbReference>
<evidence type="ECO:0000313" key="2">
    <source>
        <dbReference type="EMBL" id="GAJ46677.1"/>
    </source>
</evidence>
<evidence type="ECO:0000313" key="3">
    <source>
        <dbReference type="Proteomes" id="UP000024842"/>
    </source>
</evidence>
<sequence>MKKKFSRRFKELAKEKSKTSEEKSSGAKKVRAALESKLQEIINTLETEKDFFTEFVKPVFKSATEKILYHIRQRNEELKFTPPVNPQQVIQPLNFPAVSDPLASNNTQEIDNLIKEISVLVDEINQDQDQDFIQKLNNNQYSDISLKFLNIIGAIERITQKNISQLPLDSRIKMLKELREVIPQNIYQQKLQFKQKLNEIVDRFLSSQTPHKMLMF</sequence>
<dbReference type="Proteomes" id="UP000024842">
    <property type="component" value="Unassembled WGS sequence"/>
</dbReference>
<dbReference type="RefSeq" id="WP_035545409.1">
    <property type="nucleotide sequence ID" value="NZ_BAUP01000124.1"/>
</dbReference>
<gene>
    <name evidence="2" type="ORF">HE1_01015</name>
</gene>
<name>A0A023E0T0_9PROT</name>
<comment type="caution">
    <text evidence="2">The sequence shown here is derived from an EMBL/GenBank/DDBJ whole genome shotgun (WGS) entry which is preliminary data.</text>
</comment>
<feature type="compositionally biased region" description="Basic and acidic residues" evidence="1">
    <location>
        <begin position="8"/>
        <end position="25"/>
    </location>
</feature>
<accession>A0A023E0T0</accession>